<dbReference type="CDD" id="cd01269">
    <property type="entry name" value="PTB_TBC1D1_like"/>
    <property type="match status" value="1"/>
</dbReference>
<accession>A0A9P0MMR0</accession>
<evidence type="ECO:0000259" key="2">
    <source>
        <dbReference type="SMART" id="SM00462"/>
    </source>
</evidence>
<evidence type="ECO:0000256" key="1">
    <source>
        <dbReference type="SAM" id="MobiDB-lite"/>
    </source>
</evidence>
<evidence type="ECO:0000313" key="3">
    <source>
        <dbReference type="EMBL" id="CAH2015280.1"/>
    </source>
</evidence>
<name>A0A9P0MMR0_ACAOB</name>
<feature type="compositionally biased region" description="Polar residues" evidence="1">
    <location>
        <begin position="471"/>
        <end position="485"/>
    </location>
</feature>
<sequence length="512" mass="57865">MISGPLGLHSSYVTSYSDASYIQKKTVTDLYKQMKEQHNHQTPTRSLSTAANLTSLCVDISPSCSNFFEVLYVGKTKGWQKKVPNSFIDDALQKIKARESEKNKQIGLTGRLLTEDDVTRRGSQDSSISEPSGDDSDSRQGKQSLPPHAPLLRSQSYHVNFVQPKIPNEEDCSESSDDINRQFGNESQEESVSRPNEDKTRSESVPDLKSPVGIDDYNRTMVLQVDRTDLRLISPDRKVILLHKHHKDVTTCVQGQTSSKYFGFICKEGNTETYVGYIFKCESASIASDTVAAITQAFLSAEARTKQVVTSCEHCPMVWFHKLCVEIEQMSDRKTQAAILRRLEQLDEEEQNTILTKFRGAETDSVREQNEFLMMLLRAHCEMKQGRHVHDTAENRSEFLSHHLGSNTIFTKAKRSLTNSFDQLLKRKLSRDDFGPSLRNLNLPITNSLNREHSPSPGASADQNERDSDSPRSGSPTKGSQNDLNHLQVRDNQKKLHHLNEVRGLIKLLNRQ</sequence>
<proteinExistence type="predicted"/>
<dbReference type="EMBL" id="CAKOFQ010008654">
    <property type="protein sequence ID" value="CAH2015280.1"/>
    <property type="molecule type" value="Genomic_DNA"/>
</dbReference>
<keyword evidence="4" id="KW-1185">Reference proteome</keyword>
<evidence type="ECO:0000313" key="4">
    <source>
        <dbReference type="Proteomes" id="UP001152888"/>
    </source>
</evidence>
<dbReference type="AlphaFoldDB" id="A0A9P0MMR0"/>
<feature type="region of interest" description="Disordered" evidence="1">
    <location>
        <begin position="445"/>
        <end position="496"/>
    </location>
</feature>
<feature type="compositionally biased region" description="Basic and acidic residues" evidence="1">
    <location>
        <begin position="113"/>
        <end position="123"/>
    </location>
</feature>
<dbReference type="Pfam" id="PF00640">
    <property type="entry name" value="PID"/>
    <property type="match status" value="1"/>
</dbReference>
<dbReference type="OrthoDB" id="295078at2759"/>
<feature type="region of interest" description="Disordered" evidence="1">
    <location>
        <begin position="166"/>
        <end position="213"/>
    </location>
</feature>
<comment type="caution">
    <text evidence="3">The sequence shown here is derived from an EMBL/GenBank/DDBJ whole genome shotgun (WGS) entry which is preliminary data.</text>
</comment>
<feature type="region of interest" description="Disordered" evidence="1">
    <location>
        <begin position="99"/>
        <end position="154"/>
    </location>
</feature>
<protein>
    <recommendedName>
        <fullName evidence="2">PID domain-containing protein</fullName>
    </recommendedName>
</protein>
<dbReference type="SUPFAM" id="SSF50729">
    <property type="entry name" value="PH domain-like"/>
    <property type="match status" value="1"/>
</dbReference>
<organism evidence="3 4">
    <name type="scientific">Acanthoscelides obtectus</name>
    <name type="common">Bean weevil</name>
    <name type="synonym">Bruchus obtectus</name>
    <dbReference type="NCBI Taxonomy" id="200917"/>
    <lineage>
        <taxon>Eukaryota</taxon>
        <taxon>Metazoa</taxon>
        <taxon>Ecdysozoa</taxon>
        <taxon>Arthropoda</taxon>
        <taxon>Hexapoda</taxon>
        <taxon>Insecta</taxon>
        <taxon>Pterygota</taxon>
        <taxon>Neoptera</taxon>
        <taxon>Endopterygota</taxon>
        <taxon>Coleoptera</taxon>
        <taxon>Polyphaga</taxon>
        <taxon>Cucujiformia</taxon>
        <taxon>Chrysomeloidea</taxon>
        <taxon>Chrysomelidae</taxon>
        <taxon>Bruchinae</taxon>
        <taxon>Bruchini</taxon>
        <taxon>Acanthoscelides</taxon>
    </lineage>
</organism>
<dbReference type="Proteomes" id="UP001152888">
    <property type="component" value="Unassembled WGS sequence"/>
</dbReference>
<dbReference type="InterPro" id="IPR006020">
    <property type="entry name" value="PTB/PI_dom"/>
</dbReference>
<feature type="compositionally biased region" description="Basic and acidic residues" evidence="1">
    <location>
        <begin position="191"/>
        <end position="206"/>
    </location>
</feature>
<dbReference type="SMART" id="SM00462">
    <property type="entry name" value="PTB"/>
    <property type="match status" value="1"/>
</dbReference>
<feature type="domain" description="PID" evidence="2">
    <location>
        <begin position="63"/>
        <end position="307"/>
    </location>
</feature>
<dbReference type="InterPro" id="IPR011993">
    <property type="entry name" value="PH-like_dom_sf"/>
</dbReference>
<dbReference type="Gene3D" id="2.30.29.30">
    <property type="entry name" value="Pleckstrin-homology domain (PH domain)/Phosphotyrosine-binding domain (PTB)"/>
    <property type="match status" value="1"/>
</dbReference>
<reference evidence="3" key="1">
    <citation type="submission" date="2022-03" db="EMBL/GenBank/DDBJ databases">
        <authorList>
            <person name="Sayadi A."/>
        </authorList>
    </citation>
    <scope>NUCLEOTIDE SEQUENCE</scope>
</reference>
<gene>
    <name evidence="3" type="ORF">ACAOBT_LOCUS34654</name>
</gene>